<protein>
    <submittedName>
        <fullName evidence="1">Uncharacterized protein</fullName>
    </submittedName>
</protein>
<feature type="non-terminal residue" evidence="1">
    <location>
        <position position="65"/>
    </location>
</feature>
<accession>A0A3B0PKW7</accession>
<sequence length="65" mass="7634">MFTKIKTGLNNYFKYDIKVKSTLDNNKLRSTVSILFNNQVLKTIQLNSRSNIAFRATNETKQAYW</sequence>
<dbReference type="EMBL" id="LS991951">
    <property type="protein sequence ID" value="SYV97928.1"/>
    <property type="molecule type" value="Genomic_DNA"/>
</dbReference>
<name>A0A3B0PKW7_9BACT</name>
<organism evidence="1 2">
    <name type="scientific">Mycoplasmopsis edwardii</name>
    <dbReference type="NCBI Taxonomy" id="53558"/>
    <lineage>
        <taxon>Bacteria</taxon>
        <taxon>Bacillati</taxon>
        <taxon>Mycoplasmatota</taxon>
        <taxon>Mycoplasmoidales</taxon>
        <taxon>Metamycoplasmataceae</taxon>
        <taxon>Mycoplasmopsis</taxon>
    </lineage>
</organism>
<dbReference type="Proteomes" id="UP000257559">
    <property type="component" value="Chromosome"/>
</dbReference>
<keyword evidence="2" id="KW-1185">Reference proteome</keyword>
<gene>
    <name evidence="1" type="ORF">NCTC10132_01299</name>
</gene>
<evidence type="ECO:0000313" key="2">
    <source>
        <dbReference type="Proteomes" id="UP000257559"/>
    </source>
</evidence>
<reference evidence="2" key="1">
    <citation type="submission" date="2018-06" db="EMBL/GenBank/DDBJ databases">
        <authorList>
            <consortium name="Pathogen Informatics"/>
        </authorList>
    </citation>
    <scope>NUCLEOTIDE SEQUENCE [LARGE SCALE GENOMIC DNA]</scope>
    <source>
        <strain evidence="2">NCTC10132</strain>
    </source>
</reference>
<evidence type="ECO:0000313" key="1">
    <source>
        <dbReference type="EMBL" id="SYV97928.1"/>
    </source>
</evidence>
<dbReference type="AlphaFoldDB" id="A0A3B0PKW7"/>
<dbReference type="KEGG" id="medw:NCTC10132_01299"/>
<proteinExistence type="predicted"/>